<evidence type="ECO:0000313" key="3">
    <source>
        <dbReference type="EMBL" id="KNZ62033.1"/>
    </source>
</evidence>
<comment type="caution">
    <text evidence="3">The sequence shown here is derived from an EMBL/GenBank/DDBJ whole genome shotgun (WGS) entry which is preliminary data.</text>
</comment>
<keyword evidence="2" id="KW-0472">Membrane</keyword>
<feature type="transmembrane region" description="Helical" evidence="2">
    <location>
        <begin position="131"/>
        <end position="154"/>
    </location>
</feature>
<reference evidence="3 4" key="1">
    <citation type="submission" date="2015-08" db="EMBL/GenBank/DDBJ databases">
        <title>Next Generation Sequencing and Analysis of the Genome of Puccinia sorghi L Schw, the Causal Agent of Maize Common Rust.</title>
        <authorList>
            <person name="Rochi L."/>
            <person name="Burguener G."/>
            <person name="Darino M."/>
            <person name="Turjanski A."/>
            <person name="Kreff E."/>
            <person name="Dieguez M.J."/>
            <person name="Sacco F."/>
        </authorList>
    </citation>
    <scope>NUCLEOTIDE SEQUENCE [LARGE SCALE GENOMIC DNA]</scope>
    <source>
        <strain evidence="3 4">RO10H11247</strain>
    </source>
</reference>
<name>A0A0L6VMN9_9BASI</name>
<proteinExistence type="predicted"/>
<evidence type="ECO:0000256" key="2">
    <source>
        <dbReference type="SAM" id="Phobius"/>
    </source>
</evidence>
<keyword evidence="2" id="KW-1133">Transmembrane helix</keyword>
<dbReference type="Proteomes" id="UP000037035">
    <property type="component" value="Unassembled WGS sequence"/>
</dbReference>
<feature type="compositionally biased region" description="Polar residues" evidence="1">
    <location>
        <begin position="1"/>
        <end position="16"/>
    </location>
</feature>
<gene>
    <name evidence="3" type="ORF">VP01_1321g5</name>
</gene>
<feature type="region of interest" description="Disordered" evidence="1">
    <location>
        <begin position="473"/>
        <end position="556"/>
    </location>
</feature>
<feature type="compositionally biased region" description="Basic and acidic residues" evidence="1">
    <location>
        <begin position="485"/>
        <end position="494"/>
    </location>
</feature>
<keyword evidence="2" id="KW-0812">Transmembrane</keyword>
<protein>
    <submittedName>
        <fullName evidence="3">Uncharacterized protein</fullName>
    </submittedName>
</protein>
<feature type="compositionally biased region" description="Polar residues" evidence="1">
    <location>
        <begin position="508"/>
        <end position="518"/>
    </location>
</feature>
<dbReference type="EMBL" id="LAVV01003577">
    <property type="protein sequence ID" value="KNZ62033.1"/>
    <property type="molecule type" value="Genomic_DNA"/>
</dbReference>
<feature type="region of interest" description="Disordered" evidence="1">
    <location>
        <begin position="303"/>
        <end position="324"/>
    </location>
</feature>
<dbReference type="OrthoDB" id="2503055at2759"/>
<organism evidence="3 4">
    <name type="scientific">Puccinia sorghi</name>
    <dbReference type="NCBI Taxonomy" id="27349"/>
    <lineage>
        <taxon>Eukaryota</taxon>
        <taxon>Fungi</taxon>
        <taxon>Dikarya</taxon>
        <taxon>Basidiomycota</taxon>
        <taxon>Pucciniomycotina</taxon>
        <taxon>Pucciniomycetes</taxon>
        <taxon>Pucciniales</taxon>
        <taxon>Pucciniaceae</taxon>
        <taxon>Puccinia</taxon>
    </lineage>
</organism>
<feature type="compositionally biased region" description="Basic residues" evidence="1">
    <location>
        <begin position="519"/>
        <end position="533"/>
    </location>
</feature>
<dbReference type="VEuPathDB" id="FungiDB:VP01_1321g5"/>
<feature type="region of interest" description="Disordered" evidence="1">
    <location>
        <begin position="54"/>
        <end position="86"/>
    </location>
</feature>
<accession>A0A0L6VMN9</accession>
<feature type="region of interest" description="Disordered" evidence="1">
    <location>
        <begin position="251"/>
        <end position="286"/>
    </location>
</feature>
<dbReference type="AlphaFoldDB" id="A0A0L6VMN9"/>
<keyword evidence="4" id="KW-1185">Reference proteome</keyword>
<evidence type="ECO:0000313" key="4">
    <source>
        <dbReference type="Proteomes" id="UP000037035"/>
    </source>
</evidence>
<feature type="region of interest" description="Disordered" evidence="1">
    <location>
        <begin position="339"/>
        <end position="359"/>
    </location>
</feature>
<evidence type="ECO:0000256" key="1">
    <source>
        <dbReference type="SAM" id="MobiDB-lite"/>
    </source>
</evidence>
<feature type="compositionally biased region" description="Low complexity" evidence="1">
    <location>
        <begin position="339"/>
        <end position="351"/>
    </location>
</feature>
<feature type="compositionally biased region" description="Polar residues" evidence="1">
    <location>
        <begin position="271"/>
        <end position="284"/>
    </location>
</feature>
<feature type="region of interest" description="Disordered" evidence="1">
    <location>
        <begin position="1"/>
        <end position="35"/>
    </location>
</feature>
<feature type="compositionally biased region" description="Low complexity" evidence="1">
    <location>
        <begin position="17"/>
        <end position="28"/>
    </location>
</feature>
<sequence length="556" mass="60832">MDDSTELTTFEDSSYQPTPKSPTKSLSSAMDAHPDAATVVSNVSPHSKVMEPMPTSLGVNHRRPGWNSNLAGEAAHPQESFSPPSVAASSNLTVSSSVAVPSTSAIPTPETLAMGSIETEAPPPQHNSPRAVAVALISVSTVIMIVLLVGYLTSQRFRRWRESRRARSTEAKWKISRPLRENHSPDASMREAPQVQISPNELLYDAPDPFARSMPRQSRMLFNLGLSDPVEEIDEERGWLWGTHTYKKTRNGPTVTPGLGIGRYRSKKGRTTSIIPSSRQSDTGFDQMDDIKEELMYVEEVGGASEYDDEQEEPSSQGGHPLSGVSYLLGRLKQSISSRSGLSSLGSSAGRSRTDTSRSQWNEVGRLVHYDEKDIALQDDGYDKKTVGFQATAPFISAPHLCPMTLPELPAVTWDDHSGMKVANTKRVRAASLEVEINGAGADYQPTSAALRHQDPCPRSFAAPSVRQLVSRLEGNLPGPSSRQQAERTRKEALSSRLVHPKPDQFTHLPTRNSSRTRTAGKIHGLVKAKSKHLYPGGYVGRSPTKKLRRKESPDS</sequence>